<organism evidence="1 2">
    <name type="scientific">Dermacentor silvarum</name>
    <name type="common">Tick</name>
    <dbReference type="NCBI Taxonomy" id="543639"/>
    <lineage>
        <taxon>Eukaryota</taxon>
        <taxon>Metazoa</taxon>
        <taxon>Ecdysozoa</taxon>
        <taxon>Arthropoda</taxon>
        <taxon>Chelicerata</taxon>
        <taxon>Arachnida</taxon>
        <taxon>Acari</taxon>
        <taxon>Parasitiformes</taxon>
        <taxon>Ixodida</taxon>
        <taxon>Ixodoidea</taxon>
        <taxon>Ixodidae</taxon>
        <taxon>Rhipicephalinae</taxon>
        <taxon>Dermacentor</taxon>
    </lineage>
</organism>
<keyword evidence="2" id="KW-1185">Reference proteome</keyword>
<reference evidence="1" key="1">
    <citation type="submission" date="2020-05" db="EMBL/GenBank/DDBJ databases">
        <title>Large-scale comparative analyses of tick genomes elucidate their genetic diversity and vector capacities.</title>
        <authorList>
            <person name="Jia N."/>
            <person name="Wang J."/>
            <person name="Shi W."/>
            <person name="Du L."/>
            <person name="Sun Y."/>
            <person name="Zhan W."/>
            <person name="Jiang J."/>
            <person name="Wang Q."/>
            <person name="Zhang B."/>
            <person name="Ji P."/>
            <person name="Sakyi L.B."/>
            <person name="Cui X."/>
            <person name="Yuan T."/>
            <person name="Jiang B."/>
            <person name="Yang W."/>
            <person name="Lam T.T.-Y."/>
            <person name="Chang Q."/>
            <person name="Ding S."/>
            <person name="Wang X."/>
            <person name="Zhu J."/>
            <person name="Ruan X."/>
            <person name="Zhao L."/>
            <person name="Wei J."/>
            <person name="Que T."/>
            <person name="Du C."/>
            <person name="Cheng J."/>
            <person name="Dai P."/>
            <person name="Han X."/>
            <person name="Huang E."/>
            <person name="Gao Y."/>
            <person name="Liu J."/>
            <person name="Shao H."/>
            <person name="Ye R."/>
            <person name="Li L."/>
            <person name="Wei W."/>
            <person name="Wang X."/>
            <person name="Wang C."/>
            <person name="Yang T."/>
            <person name="Huo Q."/>
            <person name="Li W."/>
            <person name="Guo W."/>
            <person name="Chen H."/>
            <person name="Zhou L."/>
            <person name="Ni X."/>
            <person name="Tian J."/>
            <person name="Zhou Y."/>
            <person name="Sheng Y."/>
            <person name="Liu T."/>
            <person name="Pan Y."/>
            <person name="Xia L."/>
            <person name="Li J."/>
            <person name="Zhao F."/>
            <person name="Cao W."/>
        </authorList>
    </citation>
    <scope>NUCLEOTIDE SEQUENCE</scope>
    <source>
        <strain evidence="1">Dsil-2018</strain>
    </source>
</reference>
<dbReference type="EMBL" id="CM023470">
    <property type="protein sequence ID" value="KAH7979242.1"/>
    <property type="molecule type" value="Genomic_DNA"/>
</dbReference>
<name>A0ACB8DXA0_DERSI</name>
<accession>A0ACB8DXA0</accession>
<evidence type="ECO:0000313" key="2">
    <source>
        <dbReference type="Proteomes" id="UP000821865"/>
    </source>
</evidence>
<proteinExistence type="predicted"/>
<gene>
    <name evidence="1" type="ORF">HPB49_008808</name>
</gene>
<sequence length="192" mass="20827">MCKQRRLVRPRLPRPLQFGRCGVFGHAEATCSRDARCIRCGGFHDTSACTAQRPRCINFAGVHATLEPRCPNWQLERKAAMLLAASEALELAKARASSLAVQQRGGSTPRLSATVQPRVSFRDALSGPSAPPAEQAQPQQPATSDPRDARIAALASTLRAPRDHADGRRCATDVHRSPRRSTSSAPSWLEAL</sequence>
<comment type="caution">
    <text evidence="1">The sequence shown here is derived from an EMBL/GenBank/DDBJ whole genome shotgun (WGS) entry which is preliminary data.</text>
</comment>
<protein>
    <submittedName>
        <fullName evidence="1">Uncharacterized protein</fullName>
    </submittedName>
</protein>
<dbReference type="Proteomes" id="UP000821865">
    <property type="component" value="Chromosome 1"/>
</dbReference>
<evidence type="ECO:0000313" key="1">
    <source>
        <dbReference type="EMBL" id="KAH7979242.1"/>
    </source>
</evidence>